<name>A0ABZ3EUB3_9FIRM</name>
<reference evidence="2 3" key="1">
    <citation type="submission" date="2024-02" db="EMBL/GenBank/DDBJ databases">
        <title>Bacterial strain from lacustrine sediment.</title>
        <authorList>
            <person name="Petit C."/>
            <person name="Fadhlaoui K."/>
        </authorList>
    </citation>
    <scope>NUCLEOTIDE SEQUENCE [LARGE SCALE GENOMIC DNA]</scope>
    <source>
        <strain evidence="2 3">IPX-CK</strain>
    </source>
</reference>
<evidence type="ECO:0000313" key="3">
    <source>
        <dbReference type="Proteomes" id="UP001451571"/>
    </source>
</evidence>
<dbReference type="PANTHER" id="PTHR28047:SF5">
    <property type="entry name" value="PROTEIN DCG1"/>
    <property type="match status" value="1"/>
</dbReference>
<organism evidence="2 3">
    <name type="scientific">Kineothrix sedimenti</name>
    <dbReference type="NCBI Taxonomy" id="3123317"/>
    <lineage>
        <taxon>Bacteria</taxon>
        <taxon>Bacillati</taxon>
        <taxon>Bacillota</taxon>
        <taxon>Clostridia</taxon>
        <taxon>Lachnospirales</taxon>
        <taxon>Lachnospiraceae</taxon>
        <taxon>Kineothrix</taxon>
    </lineage>
</organism>
<dbReference type="Pfam" id="PF01177">
    <property type="entry name" value="Asp_Glu_race"/>
    <property type="match status" value="1"/>
</dbReference>
<dbReference type="InterPro" id="IPR053714">
    <property type="entry name" value="Iso_Racemase_Enz_sf"/>
</dbReference>
<dbReference type="RefSeq" id="WP_342756599.1">
    <property type="nucleotide sequence ID" value="NZ_CP146256.1"/>
</dbReference>
<evidence type="ECO:0000256" key="1">
    <source>
        <dbReference type="ARBA" id="ARBA00038414"/>
    </source>
</evidence>
<dbReference type="EMBL" id="CP146256">
    <property type="protein sequence ID" value="XAH72988.1"/>
    <property type="molecule type" value="Genomic_DNA"/>
</dbReference>
<dbReference type="InterPro" id="IPR015942">
    <property type="entry name" value="Asp/Glu/hydantoin_racemase"/>
</dbReference>
<protein>
    <submittedName>
        <fullName evidence="2">Aspartate/glutamate racemase family protein</fullName>
    </submittedName>
</protein>
<evidence type="ECO:0000313" key="2">
    <source>
        <dbReference type="EMBL" id="XAH72988.1"/>
    </source>
</evidence>
<comment type="similarity">
    <text evidence="1">Belongs to the HyuE racemase family.</text>
</comment>
<dbReference type="Gene3D" id="3.40.50.12500">
    <property type="match status" value="1"/>
</dbReference>
<sequence>MKKILLINPNSSIKMTEDIKATVSELRTDADIEVIRMPRSPNVLESFTDYTLAGAELIKYFQENDLTAYNGILLACFGDPCLFALKELSPVPVVGIAEAAFSRALLLGYRFSVLAASKKAQPMMESLIDGYGLQSRNAGTLTLGMPIEEFLSDQTALEGKLLALIEKAKEKQAEVVIYGCAGMTTVSKNTIMEKTGISVIDPVISGVSTLLSLLEDGDGISNSGLYF</sequence>
<proteinExistence type="inferred from homology"/>
<accession>A0ABZ3EUB3</accession>
<gene>
    <name evidence="2" type="ORF">V6984_15950</name>
</gene>
<dbReference type="PANTHER" id="PTHR28047">
    <property type="entry name" value="PROTEIN DCG1"/>
    <property type="match status" value="1"/>
</dbReference>
<keyword evidence="3" id="KW-1185">Reference proteome</keyword>
<dbReference type="Proteomes" id="UP001451571">
    <property type="component" value="Chromosome"/>
</dbReference>
<dbReference type="InterPro" id="IPR052186">
    <property type="entry name" value="Hydantoin_racemase-like"/>
</dbReference>